<dbReference type="InterPro" id="IPR007436">
    <property type="entry name" value="DUF485"/>
</dbReference>
<gene>
    <name evidence="2" type="ordered locus">HBZC1_13340</name>
</gene>
<dbReference type="KEGG" id="hbi:HBZC1_13340"/>
<dbReference type="PANTHER" id="PTHR38598">
    <property type="entry name" value="INNER MEMBRANE PROTEIN YJCH"/>
    <property type="match status" value="1"/>
</dbReference>
<sequence>MSDLSFSRQAIQSFKHFVSFRNKVALWLSVVVLVSYYSFVLSIGLFPEVLGYRLGPSAITLGILIGIFLIMLCIALTGVYTFIANTHFDKQQEMILRDLEQSGALEECKHGKV</sequence>
<feature type="transmembrane region" description="Helical" evidence="1">
    <location>
        <begin position="58"/>
        <end position="83"/>
    </location>
</feature>
<organism evidence="2 3">
    <name type="scientific">Helicobacter bizzozeronii (strain CIII-1)</name>
    <dbReference type="NCBI Taxonomy" id="1002804"/>
    <lineage>
        <taxon>Bacteria</taxon>
        <taxon>Pseudomonadati</taxon>
        <taxon>Campylobacterota</taxon>
        <taxon>Epsilonproteobacteria</taxon>
        <taxon>Campylobacterales</taxon>
        <taxon>Helicobacteraceae</taxon>
        <taxon>Helicobacter</taxon>
    </lineage>
</organism>
<protein>
    <recommendedName>
        <fullName evidence="4">Membrane protein, clustering with ActP</fullName>
    </recommendedName>
</protein>
<evidence type="ECO:0000313" key="2">
    <source>
        <dbReference type="EMBL" id="CCB80320.1"/>
    </source>
</evidence>
<dbReference type="RefSeq" id="WP_013890731.1">
    <property type="nucleotide sequence ID" value="NC_015674.1"/>
</dbReference>
<dbReference type="Proteomes" id="UP000008387">
    <property type="component" value="Chromosome"/>
</dbReference>
<feature type="transmembrane region" description="Helical" evidence="1">
    <location>
        <begin position="24"/>
        <end position="46"/>
    </location>
</feature>
<dbReference type="PANTHER" id="PTHR38598:SF1">
    <property type="entry name" value="INNER MEMBRANE PROTEIN YJCH"/>
    <property type="match status" value="1"/>
</dbReference>
<evidence type="ECO:0008006" key="4">
    <source>
        <dbReference type="Google" id="ProtNLM"/>
    </source>
</evidence>
<name>F8KTY7_HELBC</name>
<reference evidence="2 3" key="1">
    <citation type="journal article" date="2011" name="J. Bacteriol.">
        <title>Genome sequence of Helicobacter bizzozeronii strain CIII-1, an isolate from human gastric mucosa.</title>
        <authorList>
            <person name="Schott T."/>
            <person name="Rossi M."/>
            <person name="Hanninen M.L."/>
        </authorList>
    </citation>
    <scope>NUCLEOTIDE SEQUENCE [LARGE SCALE GENOMIC DNA]</scope>
    <source>
        <strain evidence="2 3">CIII-1</strain>
    </source>
</reference>
<dbReference type="HOGENOM" id="CLU_123372_2_3_7"/>
<keyword evidence="1" id="KW-0472">Membrane</keyword>
<proteinExistence type="predicted"/>
<dbReference type="GO" id="GO:0005886">
    <property type="term" value="C:plasma membrane"/>
    <property type="evidence" value="ECO:0007669"/>
    <property type="project" value="TreeGrafter"/>
</dbReference>
<dbReference type="eggNOG" id="COG3162">
    <property type="taxonomic scope" value="Bacteria"/>
</dbReference>
<dbReference type="Pfam" id="PF04341">
    <property type="entry name" value="DUF485"/>
    <property type="match status" value="1"/>
</dbReference>
<dbReference type="EMBL" id="FR871757">
    <property type="protein sequence ID" value="CCB80320.1"/>
    <property type="molecule type" value="Genomic_DNA"/>
</dbReference>
<evidence type="ECO:0000313" key="3">
    <source>
        <dbReference type="Proteomes" id="UP000008387"/>
    </source>
</evidence>
<evidence type="ECO:0000256" key="1">
    <source>
        <dbReference type="SAM" id="Phobius"/>
    </source>
</evidence>
<dbReference type="STRING" id="1002804.HBZC1_13340"/>
<keyword evidence="1" id="KW-0812">Transmembrane</keyword>
<dbReference type="GeneID" id="64362424"/>
<accession>F8KTY7</accession>
<dbReference type="InterPro" id="IPR052959">
    <property type="entry name" value="Inner_membrane_assoc"/>
</dbReference>
<keyword evidence="1" id="KW-1133">Transmembrane helix</keyword>
<keyword evidence="3" id="KW-1185">Reference proteome</keyword>
<dbReference type="AlphaFoldDB" id="F8KTY7"/>